<dbReference type="STRING" id="198616.SAMN05216193_101355"/>
<evidence type="ECO:0008006" key="4">
    <source>
        <dbReference type="Google" id="ProtNLM"/>
    </source>
</evidence>
<dbReference type="Gene3D" id="2.60.40.420">
    <property type="entry name" value="Cupredoxins - blue copper proteins"/>
    <property type="match status" value="4"/>
</dbReference>
<dbReference type="NCBIfam" id="NF041487">
    <property type="entry name" value="copper_ox_MnxG"/>
    <property type="match status" value="1"/>
</dbReference>
<keyword evidence="1" id="KW-0479">Metal-binding</keyword>
<evidence type="ECO:0000256" key="1">
    <source>
        <dbReference type="ARBA" id="ARBA00022723"/>
    </source>
</evidence>
<dbReference type="InterPro" id="IPR002355">
    <property type="entry name" value="Cu_oxidase_Cu_BS"/>
</dbReference>
<protein>
    <recommendedName>
        <fullName evidence="4">Multicopper oxidase</fullName>
    </recommendedName>
</protein>
<dbReference type="EMBL" id="FNIJ01000001">
    <property type="protein sequence ID" value="SDN16325.1"/>
    <property type="molecule type" value="Genomic_DNA"/>
</dbReference>
<dbReference type="PROSITE" id="PS00080">
    <property type="entry name" value="MULTICOPPER_OXIDASE2"/>
    <property type="match status" value="1"/>
</dbReference>
<reference evidence="3" key="1">
    <citation type="submission" date="2016-10" db="EMBL/GenBank/DDBJ databases">
        <authorList>
            <person name="Varghese N."/>
            <person name="Submissions S."/>
        </authorList>
    </citation>
    <scope>NUCLEOTIDE SEQUENCE [LARGE SCALE GENOMIC DNA]</scope>
    <source>
        <strain evidence="3">JCM 21621</strain>
    </source>
</reference>
<keyword evidence="3" id="KW-1185">Reference proteome</keyword>
<dbReference type="SUPFAM" id="SSF49503">
    <property type="entry name" value="Cupredoxins"/>
    <property type="match status" value="2"/>
</dbReference>
<gene>
    <name evidence="2" type="ORF">SAMN05216193_101355</name>
</gene>
<proteinExistence type="predicted"/>
<dbReference type="InterPro" id="IPR048215">
    <property type="entry name" value="MnxG-like"/>
</dbReference>
<dbReference type="Proteomes" id="UP000242957">
    <property type="component" value="Unassembled WGS sequence"/>
</dbReference>
<evidence type="ECO:0000313" key="2">
    <source>
        <dbReference type="EMBL" id="SDN16325.1"/>
    </source>
</evidence>
<sequence>MQSHLSTFRDRVLARWGGKGLMTLALLFAGGEAEEAQAAASCERTLVANVVALDQPLMFNRMGAQNINGMMYALRSDVVDDQGVPLSRGGAAVPGRVSLRPDKRPRPLVLRLAAGECLQVNLQNLLALQANPNGSHPEGGLEEHEPELLPLEANDQVANRYVGFHVNGMQAVNSIEDVAGNVGRNGNYMVLPGSSRSYTLYAEREGAFAVGNPATSFGGEGSAGNVGNGLFAQVVVLPKKGRAYRNTLTEEEMRLATTGRTATGQPVIDYEARYPNSEPWISEGRAGLPIINMVNGSEIVASNSDALVMGPEADGSFPPSTYPLESKGKRNPALPNRLEAFRDFAVMFQDEAVVTQAFPGFYADPVFGHVLEPTRDSFFINYGSNAIGAELIGNRLGVGPMHDCLSCAYEEFFLSAHTVGDAGMLVDVPANVGLETLPPGQAPPPEAIGIKASMALYPAEPSNVNHSYIGDFVKIHNTHQGYEHHIFHLHSHQWLFNPNDDNSDYMDAQAIGPGGAYTYEIANGGSGNRNRVSGDSIYHCHFYPHFAQGMWNMWRVHDVFEEGTQLAVSQEGEDGFHDTPFALRSGLPAPGARALPDGEIIAGTPIPAIVPLPGKAMPPMPGKVSVVPKIGERLVADDDGEEGGDDHSSVMGAIGSLAKIDRSPENYNADGSLKNPGYPFWIGGMESSVGQRPPTPPLDMLDPDKARALRDSGNPLWANLDPEQVAGWDGGLSRHVLDGVASGGEAVFAMTHLDFSKEITRAKAIFLPEEGTDVEQAAMAYHAKPEHASYKLLPGQQPQPAAFRTNGSAPVAGAPFYEPCMDDRQKRLTLSAGAGQFFSGESLGAMSFSGASPFSADRPRVYKAANIQFDAVFNKVGYHFPQARSVALWEDAWPIITKQKAPEPLVMRINTFDCVMYQQTNLIPSYYELDDYQVRTPTDVVGQHIHLPKWDVVSADGAANGWNYEDGVLSPATVVERIHAIREFNQCAEGDESATCPKARQHPFFGNYGRGDWLGARTAMQRWFADPVVNVRGIDRGLGNIFTHDHFGPSTHQQLGLYATVLAEPAGSTWAHSETGEPLYTRHDGGPTSWQAMITTGDLDGDGKNDSFREFFLEYSDFQHAFEAGVYVGAGPDGIPNGAAYPVTTDTFRYTINPPVRGQQGTLLDGNVELNTSRLPFCPIRPCPQAISVDDPGMFTVNYRNEPLALRIYDPLKVGPDGKAGMQADGDAGDLAFALQSRTDRRIEALNKRPSEVTYAVGPTGGTTTFPPHINQGDEPGDPFTPMLRAYTGDNVRLRVNAGGYEEEHNVTLHGVKWLHQGTGYGSSSNSGWRSAQMVGISEQMGFIAPVAMMSSSDGDTADYLYSMDASLEGYWNGIWGVMRNYSTPRTDLAALPNNPRPLVARNTTAFDGICPRVTPNPTGIGSRPTVKRNFEVVAALVNDILPNPLGLTIGDPARPTEHVGGPLNPNGGTLVYNPRPVSIPQVTIVEPEEGEVITIGGQSGPLHDPTAIMYVRKADLDPATGKLKPGVPIEPLTLRVNAGDCINVTLENRLPTVMPDLPTLATMHGVVKRNRFDSHGATTFGNNLMRPSSHVGLHAQLLAYDVTKSDGVNVGRNWVQTVPPRAGSSGAWPTRSYQYYAGHLEREGKPVTQSGRNVDNIIATPVEFGALNLSPADVIKQPQKGLAGAMGVMPLASTWTEDTNSRANATVKPVAPGVPYRDFTMVWQKALNMRWANGAPVENIAAEGAGLATDPQDNTNMAINYRTEPLWYRFGVAPDSPFPSAQGFGLADIVDAHMAHSNALVGGDPLTPVLKVKPGQPFRMHILMGIGGSRGTTFQLGGHVWAFNPYQSEKTDGEGYAMYPTGVSSTRFGYNPLSKYIGAQDSVLPASHLSLMFPSAGGVNAVPGDYLFRDYAGFGNLSGLWGILRVSDEPDPAQVPVR</sequence>
<evidence type="ECO:0000313" key="3">
    <source>
        <dbReference type="Proteomes" id="UP000242957"/>
    </source>
</evidence>
<dbReference type="GO" id="GO:0005507">
    <property type="term" value="F:copper ion binding"/>
    <property type="evidence" value="ECO:0007669"/>
    <property type="project" value="InterPro"/>
</dbReference>
<organism evidence="2 3">
    <name type="scientific">Pseudomonas jinjuensis</name>
    <dbReference type="NCBI Taxonomy" id="198616"/>
    <lineage>
        <taxon>Bacteria</taxon>
        <taxon>Pseudomonadati</taxon>
        <taxon>Pseudomonadota</taxon>
        <taxon>Gammaproteobacteria</taxon>
        <taxon>Pseudomonadales</taxon>
        <taxon>Pseudomonadaceae</taxon>
        <taxon>Pseudomonas</taxon>
    </lineage>
</organism>
<accession>A0A1G9Z5N6</accession>
<dbReference type="InterPro" id="IPR008972">
    <property type="entry name" value="Cupredoxin"/>
</dbReference>
<name>A0A1G9Z5N6_9PSED</name>